<keyword evidence="2 9" id="KW-1003">Cell membrane</keyword>
<evidence type="ECO:0000256" key="1">
    <source>
        <dbReference type="ARBA" id="ARBA00004370"/>
    </source>
</evidence>
<keyword evidence="3 9" id="KW-0997">Cell inner membrane</keyword>
<keyword evidence="8 9" id="KW-0131">Cell cycle</keyword>
<dbReference type="Pfam" id="PF03799">
    <property type="entry name" value="FtsQ_DivIB_C"/>
    <property type="match status" value="1"/>
</dbReference>
<evidence type="ECO:0000256" key="6">
    <source>
        <dbReference type="ARBA" id="ARBA00022989"/>
    </source>
</evidence>
<evidence type="ECO:0000256" key="8">
    <source>
        <dbReference type="ARBA" id="ARBA00023306"/>
    </source>
</evidence>
<dbReference type="RefSeq" id="WP_126463589.1">
    <property type="nucleotide sequence ID" value="NZ_AP018721.1"/>
</dbReference>
<dbReference type="InterPro" id="IPR026579">
    <property type="entry name" value="FtsQ"/>
</dbReference>
<dbReference type="PROSITE" id="PS51779">
    <property type="entry name" value="POTRA"/>
    <property type="match status" value="1"/>
</dbReference>
<proteinExistence type="inferred from homology"/>
<evidence type="ECO:0000256" key="2">
    <source>
        <dbReference type="ARBA" id="ARBA00022475"/>
    </source>
</evidence>
<feature type="domain" description="POTRA" evidence="10">
    <location>
        <begin position="36"/>
        <end position="104"/>
    </location>
</feature>
<dbReference type="InterPro" id="IPR013685">
    <property type="entry name" value="POTRA_FtsQ_type"/>
</dbReference>
<dbReference type="PANTHER" id="PTHR35851">
    <property type="entry name" value="CELL DIVISION PROTEIN FTSQ"/>
    <property type="match status" value="1"/>
</dbReference>
<comment type="similarity">
    <text evidence="9">Belongs to the FtsQ/DivIB family. FtsQ subfamily.</text>
</comment>
<keyword evidence="4 9" id="KW-0132">Cell division</keyword>
<comment type="subunit">
    <text evidence="9">Part of a complex composed of FtsB, FtsL and FtsQ.</text>
</comment>
<keyword evidence="5 9" id="KW-0812">Transmembrane</keyword>
<accession>A0A4R3JU13</accession>
<keyword evidence="6 9" id="KW-1133">Transmembrane helix</keyword>
<evidence type="ECO:0000313" key="12">
    <source>
        <dbReference type="Proteomes" id="UP000295135"/>
    </source>
</evidence>
<dbReference type="InterPro" id="IPR005548">
    <property type="entry name" value="Cell_div_FtsQ/DivIB_C"/>
</dbReference>
<dbReference type="InterPro" id="IPR034746">
    <property type="entry name" value="POTRA"/>
</dbReference>
<organism evidence="11 12">
    <name type="scientific">Sulfuritortus calidifontis</name>
    <dbReference type="NCBI Taxonomy" id="1914471"/>
    <lineage>
        <taxon>Bacteria</taxon>
        <taxon>Pseudomonadati</taxon>
        <taxon>Pseudomonadota</taxon>
        <taxon>Betaproteobacteria</taxon>
        <taxon>Nitrosomonadales</taxon>
        <taxon>Thiobacillaceae</taxon>
        <taxon>Sulfuritortus</taxon>
    </lineage>
</organism>
<evidence type="ECO:0000256" key="3">
    <source>
        <dbReference type="ARBA" id="ARBA00022519"/>
    </source>
</evidence>
<comment type="function">
    <text evidence="9">Essential cell division protein. May link together the upstream cell division proteins, which are predominantly cytoplasmic, with the downstream cell division proteins, which are predominantly periplasmic. May control correct divisome assembly.</text>
</comment>
<dbReference type="Gene3D" id="3.10.20.310">
    <property type="entry name" value="membrane protein fhac"/>
    <property type="match status" value="1"/>
</dbReference>
<dbReference type="GO" id="GO:0090529">
    <property type="term" value="P:cell septum assembly"/>
    <property type="evidence" value="ECO:0007669"/>
    <property type="project" value="InterPro"/>
</dbReference>
<reference evidence="11 12" key="1">
    <citation type="submission" date="2019-03" db="EMBL/GenBank/DDBJ databases">
        <title>Genomic Encyclopedia of Type Strains, Phase IV (KMG-IV): sequencing the most valuable type-strain genomes for metagenomic binning, comparative biology and taxonomic classification.</title>
        <authorList>
            <person name="Goeker M."/>
        </authorList>
    </citation>
    <scope>NUCLEOTIDE SEQUENCE [LARGE SCALE GENOMIC DNA]</scope>
    <source>
        <strain evidence="11 12">DSM 103923</strain>
    </source>
</reference>
<protein>
    <recommendedName>
        <fullName evidence="9">Cell division protein FtsQ</fullName>
    </recommendedName>
</protein>
<evidence type="ECO:0000256" key="4">
    <source>
        <dbReference type="ARBA" id="ARBA00022618"/>
    </source>
</evidence>
<dbReference type="AlphaFoldDB" id="A0A4R3JU13"/>
<evidence type="ECO:0000256" key="5">
    <source>
        <dbReference type="ARBA" id="ARBA00022692"/>
    </source>
</evidence>
<dbReference type="GO" id="GO:0032153">
    <property type="term" value="C:cell division site"/>
    <property type="evidence" value="ECO:0007669"/>
    <property type="project" value="UniProtKB-UniRule"/>
</dbReference>
<dbReference type="EMBL" id="SLZY01000012">
    <property type="protein sequence ID" value="TCS71030.1"/>
    <property type="molecule type" value="Genomic_DNA"/>
</dbReference>
<evidence type="ECO:0000259" key="10">
    <source>
        <dbReference type="PROSITE" id="PS51779"/>
    </source>
</evidence>
<dbReference type="Gene3D" id="3.40.50.11690">
    <property type="entry name" value="Cell division protein FtsQ/DivIB"/>
    <property type="match status" value="1"/>
</dbReference>
<gene>
    <name evidence="9" type="primary">ftsQ</name>
    <name evidence="11" type="ORF">EDC61_11246</name>
</gene>
<keyword evidence="12" id="KW-1185">Reference proteome</keyword>
<dbReference type="PANTHER" id="PTHR35851:SF1">
    <property type="entry name" value="CELL DIVISION PROTEIN FTSQ"/>
    <property type="match status" value="1"/>
</dbReference>
<dbReference type="GO" id="GO:0043093">
    <property type="term" value="P:FtsZ-dependent cytokinesis"/>
    <property type="evidence" value="ECO:0007669"/>
    <property type="project" value="UniProtKB-UniRule"/>
</dbReference>
<name>A0A4R3JU13_9PROT</name>
<dbReference type="InterPro" id="IPR045335">
    <property type="entry name" value="FtsQ_C_sf"/>
</dbReference>
<sequence>MWNKPELLTRLANWLMLVTLLYALLVTVRHYADGSLPIRRVDVLGANHAETRQAARTALQGLQGGFFSVNLEQVRQGYEALPWVKSALVRKVWPDRLVVELTEHVPAAAWNAQAMLDVHGEVFPVRPYAGLPRIYAPDAMALEVAHRYGEFARLLAPMNLKIDSVQVSARHAWRLRLANGLVVELGRERLSERMRRFVATYSLVEAKAGRLAYVDLRYPNGLAVRQEAHAGQADAGKA</sequence>
<keyword evidence="7 9" id="KW-0472">Membrane</keyword>
<comment type="caution">
    <text evidence="11">The sequence shown here is derived from an EMBL/GenBank/DDBJ whole genome shotgun (WGS) entry which is preliminary data.</text>
</comment>
<comment type="subcellular location">
    <subcellularLocation>
        <location evidence="9">Cell inner membrane</location>
        <topology evidence="9">Single-pass type II membrane protein</topology>
    </subcellularLocation>
    <subcellularLocation>
        <location evidence="1">Membrane</location>
    </subcellularLocation>
    <text evidence="9">Localizes to the division septum.</text>
</comment>
<evidence type="ECO:0000256" key="9">
    <source>
        <dbReference type="HAMAP-Rule" id="MF_00911"/>
    </source>
</evidence>
<dbReference type="HAMAP" id="MF_00911">
    <property type="entry name" value="FtsQ_subfam"/>
    <property type="match status" value="1"/>
</dbReference>
<feature type="transmembrane region" description="Helical" evidence="9">
    <location>
        <begin position="12"/>
        <end position="32"/>
    </location>
</feature>
<dbReference type="Proteomes" id="UP000295135">
    <property type="component" value="Unassembled WGS sequence"/>
</dbReference>
<evidence type="ECO:0000313" key="11">
    <source>
        <dbReference type="EMBL" id="TCS71030.1"/>
    </source>
</evidence>
<evidence type="ECO:0000256" key="7">
    <source>
        <dbReference type="ARBA" id="ARBA00023136"/>
    </source>
</evidence>
<dbReference type="GO" id="GO:0005886">
    <property type="term" value="C:plasma membrane"/>
    <property type="evidence" value="ECO:0007669"/>
    <property type="project" value="UniProtKB-SubCell"/>
</dbReference>
<dbReference type="OrthoDB" id="9790370at2"/>
<dbReference type="Pfam" id="PF08478">
    <property type="entry name" value="POTRA_1"/>
    <property type="match status" value="1"/>
</dbReference>